<reference evidence="2 3" key="1">
    <citation type="submission" date="2020-08" db="EMBL/GenBank/DDBJ databases">
        <title>Winkia gen. nov., sp. nov., isolated from faeces of the Anser albifrons in China.</title>
        <authorList>
            <person name="Liu Q."/>
        </authorList>
    </citation>
    <scope>NUCLEOTIDE SEQUENCE [LARGE SCALE GENOMIC DNA]</scope>
    <source>
        <strain evidence="2 3">C62</strain>
    </source>
</reference>
<accession>A0A8I0GH22</accession>
<evidence type="ECO:0000313" key="3">
    <source>
        <dbReference type="Proteomes" id="UP000627538"/>
    </source>
</evidence>
<feature type="region of interest" description="Disordered" evidence="1">
    <location>
        <begin position="1"/>
        <end position="90"/>
    </location>
</feature>
<evidence type="ECO:0000256" key="1">
    <source>
        <dbReference type="SAM" id="MobiDB-lite"/>
    </source>
</evidence>
<evidence type="ECO:0008006" key="4">
    <source>
        <dbReference type="Google" id="ProtNLM"/>
    </source>
</evidence>
<feature type="compositionally biased region" description="Basic and acidic residues" evidence="1">
    <location>
        <begin position="147"/>
        <end position="166"/>
    </location>
</feature>
<evidence type="ECO:0000313" key="2">
    <source>
        <dbReference type="EMBL" id="MBD3689869.1"/>
    </source>
</evidence>
<sequence>MPKDDTDKQAETTTEATSEESTTDTTPHTPEGDDGAAGSEVDWKAEAAKWKAYSRKNEDRAKENAEKARAWDEWQESQKSEDDKRADELDTLTRERDDNALRAHLAEAALEHGLTKEQLAILGTGDLDSLSERAAALAQLLGTAPRARRDPNVGREETITPDRPDGFMRALL</sequence>
<feature type="compositionally biased region" description="Basic and acidic residues" evidence="1">
    <location>
        <begin position="1"/>
        <end position="10"/>
    </location>
</feature>
<keyword evidence="3" id="KW-1185">Reference proteome</keyword>
<dbReference type="Proteomes" id="UP000627538">
    <property type="component" value="Unassembled WGS sequence"/>
</dbReference>
<feature type="region of interest" description="Disordered" evidence="1">
    <location>
        <begin position="147"/>
        <end position="172"/>
    </location>
</feature>
<dbReference type="EMBL" id="JACRUO010000001">
    <property type="protein sequence ID" value="MBD3689869.1"/>
    <property type="molecule type" value="Genomic_DNA"/>
</dbReference>
<protein>
    <recommendedName>
        <fullName evidence="4">Scaffolding protein</fullName>
    </recommendedName>
</protein>
<dbReference type="RefSeq" id="WP_191071889.1">
    <property type="nucleotide sequence ID" value="NZ_CP060506.1"/>
</dbReference>
<dbReference type="AlphaFoldDB" id="A0A8I0GH22"/>
<comment type="caution">
    <text evidence="2">The sequence shown here is derived from an EMBL/GenBank/DDBJ whole genome shotgun (WGS) entry which is preliminary data.</text>
</comment>
<organism evidence="2 3">
    <name type="scientific">Nanchangia anserum</name>
    <dbReference type="NCBI Taxonomy" id="2692125"/>
    <lineage>
        <taxon>Bacteria</taxon>
        <taxon>Bacillati</taxon>
        <taxon>Actinomycetota</taxon>
        <taxon>Actinomycetes</taxon>
        <taxon>Actinomycetales</taxon>
        <taxon>Actinomycetaceae</taxon>
        <taxon>Nanchangia</taxon>
    </lineage>
</organism>
<gene>
    <name evidence="2" type="ORF">H8R10_06480</name>
</gene>
<name>A0A8I0GH22_9ACTO</name>
<proteinExistence type="predicted"/>
<feature type="compositionally biased region" description="Basic and acidic residues" evidence="1">
    <location>
        <begin position="41"/>
        <end position="90"/>
    </location>
</feature>